<feature type="signal peptide" evidence="1">
    <location>
        <begin position="1"/>
        <end position="26"/>
    </location>
</feature>
<keyword evidence="3" id="KW-1185">Reference proteome</keyword>
<evidence type="ECO:0000313" key="3">
    <source>
        <dbReference type="Proteomes" id="UP000198662"/>
    </source>
</evidence>
<dbReference type="RefSeq" id="WP_091046274.1">
    <property type="nucleotide sequence ID" value="NZ_FNGF01000002.1"/>
</dbReference>
<dbReference type="PROSITE" id="PS51318">
    <property type="entry name" value="TAT"/>
    <property type="match status" value="1"/>
</dbReference>
<organism evidence="2 3">
    <name type="scientific">Glycomyces sambucus</name>
    <dbReference type="NCBI Taxonomy" id="380244"/>
    <lineage>
        <taxon>Bacteria</taxon>
        <taxon>Bacillati</taxon>
        <taxon>Actinomycetota</taxon>
        <taxon>Actinomycetes</taxon>
        <taxon>Glycomycetales</taxon>
        <taxon>Glycomycetaceae</taxon>
        <taxon>Glycomyces</taxon>
    </lineage>
</organism>
<dbReference type="EMBL" id="FNGF01000002">
    <property type="protein sequence ID" value="SDK87528.1"/>
    <property type="molecule type" value="Genomic_DNA"/>
</dbReference>
<evidence type="ECO:0000313" key="2">
    <source>
        <dbReference type="EMBL" id="SDK87528.1"/>
    </source>
</evidence>
<feature type="chain" id="PRO_5039486377" evidence="1">
    <location>
        <begin position="27"/>
        <end position="163"/>
    </location>
</feature>
<dbReference type="InterPro" id="IPR006311">
    <property type="entry name" value="TAT_signal"/>
</dbReference>
<reference evidence="3" key="1">
    <citation type="submission" date="2016-10" db="EMBL/GenBank/DDBJ databases">
        <authorList>
            <person name="Varghese N."/>
            <person name="Submissions S."/>
        </authorList>
    </citation>
    <scope>NUCLEOTIDE SEQUENCE [LARGE SCALE GENOMIC DNA]</scope>
    <source>
        <strain evidence="3">CGMCC 4.3147</strain>
    </source>
</reference>
<accession>A0A1G9FGM0</accession>
<dbReference type="Proteomes" id="UP000198662">
    <property type="component" value="Unassembled WGS sequence"/>
</dbReference>
<dbReference type="AlphaFoldDB" id="A0A1G9FGM0"/>
<keyword evidence="1" id="KW-0732">Signal</keyword>
<protein>
    <submittedName>
        <fullName evidence="2">Uncharacterized protein</fullName>
    </submittedName>
</protein>
<evidence type="ECO:0000256" key="1">
    <source>
        <dbReference type="SAM" id="SignalP"/>
    </source>
</evidence>
<name>A0A1G9FGM0_9ACTN</name>
<proteinExistence type="predicted"/>
<sequence length="163" mass="17275">MRTNLLRRALVAFIAALALSFGSVMAASPAQAAWGAQIPVSIMVTGNGQQLGYATGWVQFDTGGTTFQYSITVCRQSSYTLPTLTVAVNSTGSNPNGTVVATHYMSSPGPNIAAPCYQGSQNFTGTQTYSGLSNVYFKVAGNTFVNGNNFTVFTQDRLVSKQY</sequence>
<dbReference type="OrthoDB" id="5190768at2"/>
<gene>
    <name evidence="2" type="ORF">SAMN05216298_1778</name>
</gene>